<sequence length="480" mass="53176">MSSEAALLSLSATISGLRGQTDDLKQDKRDLRSDKESLKAEVADLKEQLRVASAEAARLKDDLQITNSRAEEWRKLCELATFAQTQKAPDVVSHQATSIQTTSNSGSTPIVAEFIPEASPLTPVPATPSPVTGVFPPSQIIEDDSTKPPSSRTRKRKAGAIGDSEDAGESRQKRSSGTARRNPRPQRQIPSPAAGGSQHAPTSIRPVVPYNEDVAFVLPPHILRHYIDLTPPLVISPAPSDLHVSREFLANIYGGSPKQSAQHVGAFENPTEDCPRAFTFPGFDLNPDMPLVPGHGGVIIASRYDRKTGHPWGLFRKDLTGKTQTWMYMGEYEWKAMGTMSAETFRCQKQKVKENWADELLGWKRGLGDYYPAIRARVALRKAGLLPAPNISDHERLVKEELERVRSEQGHPVDRDDIIAAFECGDEALDITLLQCVSYDWTLAMDIEEKFASPPARVKRTTKKKYHYPSEFPELCNSWS</sequence>
<feature type="coiled-coil region" evidence="1">
    <location>
        <begin position="21"/>
        <end position="76"/>
    </location>
</feature>
<feature type="domain" description="DUF6697" evidence="3">
    <location>
        <begin position="244"/>
        <end position="450"/>
    </location>
</feature>
<evidence type="ECO:0000259" key="3">
    <source>
        <dbReference type="Pfam" id="PF20411"/>
    </source>
</evidence>
<organism evidence="4 5">
    <name type="scientific">Coprinellus micaceus</name>
    <name type="common">Glistening ink-cap mushroom</name>
    <name type="synonym">Coprinus micaceus</name>
    <dbReference type="NCBI Taxonomy" id="71717"/>
    <lineage>
        <taxon>Eukaryota</taxon>
        <taxon>Fungi</taxon>
        <taxon>Dikarya</taxon>
        <taxon>Basidiomycota</taxon>
        <taxon>Agaricomycotina</taxon>
        <taxon>Agaricomycetes</taxon>
        <taxon>Agaricomycetidae</taxon>
        <taxon>Agaricales</taxon>
        <taxon>Agaricineae</taxon>
        <taxon>Psathyrellaceae</taxon>
        <taxon>Coprinellus</taxon>
    </lineage>
</organism>
<evidence type="ECO:0000256" key="2">
    <source>
        <dbReference type="SAM" id="MobiDB-lite"/>
    </source>
</evidence>
<dbReference type="STRING" id="71717.A0A4Y7TVE4"/>
<evidence type="ECO:0000256" key="1">
    <source>
        <dbReference type="SAM" id="Coils"/>
    </source>
</evidence>
<comment type="caution">
    <text evidence="4">The sequence shown here is derived from an EMBL/GenBank/DDBJ whole genome shotgun (WGS) entry which is preliminary data.</text>
</comment>
<reference evidence="4 5" key="1">
    <citation type="journal article" date="2019" name="Nat. Ecol. Evol.">
        <title>Megaphylogeny resolves global patterns of mushroom evolution.</title>
        <authorList>
            <person name="Varga T."/>
            <person name="Krizsan K."/>
            <person name="Foldi C."/>
            <person name="Dima B."/>
            <person name="Sanchez-Garcia M."/>
            <person name="Sanchez-Ramirez S."/>
            <person name="Szollosi G.J."/>
            <person name="Szarkandi J.G."/>
            <person name="Papp V."/>
            <person name="Albert L."/>
            <person name="Andreopoulos W."/>
            <person name="Angelini C."/>
            <person name="Antonin V."/>
            <person name="Barry K.W."/>
            <person name="Bougher N.L."/>
            <person name="Buchanan P."/>
            <person name="Buyck B."/>
            <person name="Bense V."/>
            <person name="Catcheside P."/>
            <person name="Chovatia M."/>
            <person name="Cooper J."/>
            <person name="Damon W."/>
            <person name="Desjardin D."/>
            <person name="Finy P."/>
            <person name="Geml J."/>
            <person name="Haridas S."/>
            <person name="Hughes K."/>
            <person name="Justo A."/>
            <person name="Karasinski D."/>
            <person name="Kautmanova I."/>
            <person name="Kiss B."/>
            <person name="Kocsube S."/>
            <person name="Kotiranta H."/>
            <person name="LaButti K.M."/>
            <person name="Lechner B.E."/>
            <person name="Liimatainen K."/>
            <person name="Lipzen A."/>
            <person name="Lukacs Z."/>
            <person name="Mihaltcheva S."/>
            <person name="Morgado L.N."/>
            <person name="Niskanen T."/>
            <person name="Noordeloos M.E."/>
            <person name="Ohm R.A."/>
            <person name="Ortiz-Santana B."/>
            <person name="Ovrebo C."/>
            <person name="Racz N."/>
            <person name="Riley R."/>
            <person name="Savchenko A."/>
            <person name="Shiryaev A."/>
            <person name="Soop K."/>
            <person name="Spirin V."/>
            <person name="Szebenyi C."/>
            <person name="Tomsovsky M."/>
            <person name="Tulloss R.E."/>
            <person name="Uehling J."/>
            <person name="Grigoriev I.V."/>
            <person name="Vagvolgyi C."/>
            <person name="Papp T."/>
            <person name="Martin F.M."/>
            <person name="Miettinen O."/>
            <person name="Hibbett D.S."/>
            <person name="Nagy L.G."/>
        </authorList>
    </citation>
    <scope>NUCLEOTIDE SEQUENCE [LARGE SCALE GENOMIC DNA]</scope>
    <source>
        <strain evidence="4 5">FP101781</strain>
    </source>
</reference>
<dbReference type="InterPro" id="IPR046520">
    <property type="entry name" value="DUF6697"/>
</dbReference>
<evidence type="ECO:0000313" key="5">
    <source>
        <dbReference type="Proteomes" id="UP000298030"/>
    </source>
</evidence>
<keyword evidence="1" id="KW-0175">Coiled coil</keyword>
<dbReference type="EMBL" id="QPFP01000003">
    <property type="protein sequence ID" value="TEB37848.1"/>
    <property type="molecule type" value="Genomic_DNA"/>
</dbReference>
<dbReference type="OrthoDB" id="3265858at2759"/>
<keyword evidence="5" id="KW-1185">Reference proteome</keyword>
<accession>A0A4Y7TVE4</accession>
<dbReference type="Pfam" id="PF20411">
    <property type="entry name" value="DUF6697"/>
    <property type="match status" value="1"/>
</dbReference>
<feature type="region of interest" description="Disordered" evidence="2">
    <location>
        <begin position="121"/>
        <end position="206"/>
    </location>
</feature>
<protein>
    <recommendedName>
        <fullName evidence="3">DUF6697 domain-containing protein</fullName>
    </recommendedName>
</protein>
<gene>
    <name evidence="4" type="ORF">FA13DRAFT_1785734</name>
</gene>
<dbReference type="AlphaFoldDB" id="A0A4Y7TVE4"/>
<proteinExistence type="predicted"/>
<dbReference type="Proteomes" id="UP000298030">
    <property type="component" value="Unassembled WGS sequence"/>
</dbReference>
<name>A0A4Y7TVE4_COPMI</name>
<evidence type="ECO:0000313" key="4">
    <source>
        <dbReference type="EMBL" id="TEB37848.1"/>
    </source>
</evidence>